<feature type="domain" description="J" evidence="7">
    <location>
        <begin position="190"/>
        <end position="252"/>
    </location>
</feature>
<dbReference type="InParanoid" id="A0A077ZP75"/>
<feature type="compositionally biased region" description="Polar residues" evidence="6">
    <location>
        <begin position="316"/>
        <end position="328"/>
    </location>
</feature>
<dbReference type="Gene3D" id="1.10.287.110">
    <property type="entry name" value="DnaJ domain"/>
    <property type="match status" value="1"/>
</dbReference>
<dbReference type="SUPFAM" id="SSF57938">
    <property type="entry name" value="DnaJ/Hsp40 cysteine-rich domain"/>
    <property type="match status" value="1"/>
</dbReference>
<dbReference type="GO" id="GO:0031072">
    <property type="term" value="F:heat shock protein binding"/>
    <property type="evidence" value="ECO:0007669"/>
    <property type="project" value="InterPro"/>
</dbReference>
<dbReference type="InterPro" id="IPR001623">
    <property type="entry name" value="DnaJ_domain"/>
</dbReference>
<dbReference type="GO" id="GO:0042026">
    <property type="term" value="P:protein refolding"/>
    <property type="evidence" value="ECO:0007669"/>
    <property type="project" value="TreeGrafter"/>
</dbReference>
<evidence type="ECO:0000256" key="6">
    <source>
        <dbReference type="SAM" id="MobiDB-lite"/>
    </source>
</evidence>
<evidence type="ECO:0000313" key="10">
    <source>
        <dbReference type="Proteomes" id="UP000039865"/>
    </source>
</evidence>
<dbReference type="PROSITE" id="PS50076">
    <property type="entry name" value="DNAJ_2"/>
    <property type="match status" value="1"/>
</dbReference>
<dbReference type="CDD" id="cd10747">
    <property type="entry name" value="DnaJ_C"/>
    <property type="match status" value="1"/>
</dbReference>
<evidence type="ECO:0000256" key="2">
    <source>
        <dbReference type="ARBA" id="ARBA00022737"/>
    </source>
</evidence>
<dbReference type="Proteomes" id="UP000039865">
    <property type="component" value="Unassembled WGS sequence"/>
</dbReference>
<evidence type="ECO:0000259" key="8">
    <source>
        <dbReference type="PROSITE" id="PS51188"/>
    </source>
</evidence>
<dbReference type="EMBL" id="CCKQ01000196">
    <property type="protein sequence ID" value="CDW71259.1"/>
    <property type="molecule type" value="Genomic_DNA"/>
</dbReference>
<dbReference type="SUPFAM" id="SSF46565">
    <property type="entry name" value="Chaperone J-domain"/>
    <property type="match status" value="1"/>
</dbReference>
<dbReference type="CDD" id="cd10719">
    <property type="entry name" value="DnaJ_zf"/>
    <property type="match status" value="1"/>
</dbReference>
<organism evidence="9 10">
    <name type="scientific">Stylonychia lemnae</name>
    <name type="common">Ciliate</name>
    <dbReference type="NCBI Taxonomy" id="5949"/>
    <lineage>
        <taxon>Eukaryota</taxon>
        <taxon>Sar</taxon>
        <taxon>Alveolata</taxon>
        <taxon>Ciliophora</taxon>
        <taxon>Intramacronucleata</taxon>
        <taxon>Spirotrichea</taxon>
        <taxon>Stichotrichia</taxon>
        <taxon>Sporadotrichida</taxon>
        <taxon>Oxytrichidae</taxon>
        <taxon>Stylonychinae</taxon>
        <taxon>Stylonychia</taxon>
    </lineage>
</organism>
<gene>
    <name evidence="9" type="primary">Contig3418.g3655</name>
    <name evidence="9" type="ORF">STYLEM_200</name>
</gene>
<keyword evidence="1 5" id="KW-0479">Metal-binding</keyword>
<dbReference type="SUPFAM" id="SSF49493">
    <property type="entry name" value="HSP40/DnaJ peptide-binding domain"/>
    <property type="match status" value="2"/>
</dbReference>
<dbReference type="Pfam" id="PF01556">
    <property type="entry name" value="DnaJ_C"/>
    <property type="match status" value="1"/>
</dbReference>
<dbReference type="Gene3D" id="2.60.260.20">
    <property type="entry name" value="Urease metallochaperone UreE, N-terminal domain"/>
    <property type="match status" value="2"/>
</dbReference>
<dbReference type="InterPro" id="IPR008971">
    <property type="entry name" value="HSP40/DnaJ_pept-bd"/>
</dbReference>
<name>A0A077ZP75_STYLE</name>
<dbReference type="OrthoDB" id="10256793at2759"/>
<dbReference type="InterPro" id="IPR002939">
    <property type="entry name" value="DnaJ_C"/>
</dbReference>
<feature type="region of interest" description="Disordered" evidence="6">
    <location>
        <begin position="316"/>
        <end position="340"/>
    </location>
</feature>
<dbReference type="AlphaFoldDB" id="A0A077ZP75"/>
<evidence type="ECO:0000256" key="4">
    <source>
        <dbReference type="ARBA" id="ARBA00022833"/>
    </source>
</evidence>
<dbReference type="Gene3D" id="2.10.230.10">
    <property type="entry name" value="Heat shock protein DnaJ, cysteine-rich domain"/>
    <property type="match status" value="1"/>
</dbReference>
<proteinExistence type="predicted"/>
<evidence type="ECO:0000256" key="1">
    <source>
        <dbReference type="ARBA" id="ARBA00022723"/>
    </source>
</evidence>
<dbReference type="Pfam" id="PF00684">
    <property type="entry name" value="DnaJ_CXXCXGXG"/>
    <property type="match status" value="1"/>
</dbReference>
<keyword evidence="4 5" id="KW-0862">Zinc</keyword>
<feature type="domain" description="CR-type" evidence="8">
    <location>
        <begin position="361"/>
        <end position="437"/>
    </location>
</feature>
<sequence>MNSLGIQQQLIKEVVPLVSQIINEVSDKLILSTSSNENKKVAVDVTTLRETILKCVFIDGYNLQYLSTQTNAKELSIEDTESKKSKNIHGKQLEKEIQAIPSLISSTISQYLSKSHSNILQKDKDNFKQQKLNHYFDKDFTSYGPEQLSEQVNKALQKINKQSVVITQIAIRQRHSMTNLYGNIEQNIYQLLETLGVSHTATKEEIETQYKQMCRVLNVKANPELKVFLDDLTLAYDTLIQDESRAEYDEYVSQHIMLSRLWASVDKEEGDNEEAEKRKKGKIINDQLRFIKERGKRRFEEDYDFANDEFFSSWKTRTKSGQQQSGQHAENDAGAESNKSRYDGRDIVLDISISFQESLSGIEKELSYQRDSICGSCQGSRETPGSSSSLCYSCKGEGVKKDPLFKKEASCNTCNGHGYLIKNPCKGCNGQGFKTENVKQKVLIPKFCEDQSVIEIDERGHQTLFRSKGHDGNLFIKVKVQKDQETRREGLDIISKHQITLTEALLGCQLQIKTVAGDQTLRIGPEDLVAGSQIVLKGKVITNVLNNIQGVYDVEKGQGNHIAEIQVNIPKNLNPDSRALIQQFSKNEQIINTYDPSHITYDQVREKMKQDRKSHNTVNNDEATKHSSFFSRFGL</sequence>
<dbReference type="InterPro" id="IPR001305">
    <property type="entry name" value="HSP_DnaJ_Cys-rich_dom"/>
</dbReference>
<dbReference type="InterPro" id="IPR036410">
    <property type="entry name" value="HSP_DnaJ_Cys-rich_dom_sf"/>
</dbReference>
<dbReference type="GO" id="GO:0008270">
    <property type="term" value="F:zinc ion binding"/>
    <property type="evidence" value="ECO:0007669"/>
    <property type="project" value="UniProtKB-KW"/>
</dbReference>
<dbReference type="GO" id="GO:0005737">
    <property type="term" value="C:cytoplasm"/>
    <property type="evidence" value="ECO:0007669"/>
    <property type="project" value="TreeGrafter"/>
</dbReference>
<accession>A0A077ZP75</accession>
<dbReference type="InterPro" id="IPR036869">
    <property type="entry name" value="J_dom_sf"/>
</dbReference>
<protein>
    <submittedName>
        <fullName evidence="9">Chaperone protein</fullName>
    </submittedName>
</protein>
<evidence type="ECO:0000259" key="7">
    <source>
        <dbReference type="PROSITE" id="PS50076"/>
    </source>
</evidence>
<keyword evidence="2" id="KW-0677">Repeat</keyword>
<dbReference type="PANTHER" id="PTHR43096">
    <property type="entry name" value="DNAJ HOMOLOG 1, MITOCHONDRIAL-RELATED"/>
    <property type="match status" value="1"/>
</dbReference>
<dbReference type="PANTHER" id="PTHR43096:SF10">
    <property type="entry name" value="CHAPERONE PROTEIN DNAJ A6, CHLOROPLASTIC"/>
    <property type="match status" value="1"/>
</dbReference>
<evidence type="ECO:0000256" key="5">
    <source>
        <dbReference type="PROSITE-ProRule" id="PRU00546"/>
    </source>
</evidence>
<dbReference type="GO" id="GO:0051082">
    <property type="term" value="F:unfolded protein binding"/>
    <property type="evidence" value="ECO:0007669"/>
    <property type="project" value="InterPro"/>
</dbReference>
<dbReference type="PROSITE" id="PS51188">
    <property type="entry name" value="ZF_CR"/>
    <property type="match status" value="1"/>
</dbReference>
<keyword evidence="3 5" id="KW-0863">Zinc-finger</keyword>
<evidence type="ECO:0000256" key="3">
    <source>
        <dbReference type="ARBA" id="ARBA00022771"/>
    </source>
</evidence>
<reference evidence="9 10" key="1">
    <citation type="submission" date="2014-06" db="EMBL/GenBank/DDBJ databases">
        <authorList>
            <person name="Swart Estienne"/>
        </authorList>
    </citation>
    <scope>NUCLEOTIDE SEQUENCE [LARGE SCALE GENOMIC DNA]</scope>
    <source>
        <strain evidence="9 10">130c</strain>
    </source>
</reference>
<feature type="zinc finger region" description="CR-type" evidence="5">
    <location>
        <begin position="361"/>
        <end position="437"/>
    </location>
</feature>
<evidence type="ECO:0000313" key="9">
    <source>
        <dbReference type="EMBL" id="CDW71259.1"/>
    </source>
</evidence>
<keyword evidence="10" id="KW-1185">Reference proteome</keyword>